<keyword evidence="2" id="KW-1185">Reference proteome</keyword>
<protein>
    <submittedName>
        <fullName evidence="1">Uncharacterized protein</fullName>
    </submittedName>
</protein>
<gene>
    <name evidence="1" type="ORF">H5P28_09420</name>
</gene>
<name>A0A842HD75_9BACT</name>
<proteinExistence type="predicted"/>
<evidence type="ECO:0000313" key="2">
    <source>
        <dbReference type="Proteomes" id="UP000546464"/>
    </source>
</evidence>
<dbReference type="AlphaFoldDB" id="A0A842HD75"/>
<dbReference type="RefSeq" id="WP_185675459.1">
    <property type="nucleotide sequence ID" value="NZ_JACHVB010000023.1"/>
</dbReference>
<dbReference type="EMBL" id="JACHVB010000023">
    <property type="protein sequence ID" value="MBC2594475.1"/>
    <property type="molecule type" value="Genomic_DNA"/>
</dbReference>
<accession>A0A842HD75</accession>
<evidence type="ECO:0000313" key="1">
    <source>
        <dbReference type="EMBL" id="MBC2594475.1"/>
    </source>
</evidence>
<organism evidence="1 2">
    <name type="scientific">Ruficoccus amylovorans</name>
    <dbReference type="NCBI Taxonomy" id="1804625"/>
    <lineage>
        <taxon>Bacteria</taxon>
        <taxon>Pseudomonadati</taxon>
        <taxon>Verrucomicrobiota</taxon>
        <taxon>Opitutia</taxon>
        <taxon>Puniceicoccales</taxon>
        <taxon>Cerasicoccaceae</taxon>
        <taxon>Ruficoccus</taxon>
    </lineage>
</organism>
<sequence length="162" mass="18780">MPAAPKYDPNNEIFVRREDFDRVFSKAVPKATFHRWVNEGKIKKARDLEGWYLLNATLVHQGMQPVDVEVFKREREDTPAGLKNSQLLYLAVMLSDPTFAILTPPRFSLPRILTPEEVGKIHILMAEHEKLMDLYTERTERIIYRHGFLDALDAAAFLNDIK</sequence>
<reference evidence="1 2" key="1">
    <citation type="submission" date="2020-07" db="EMBL/GenBank/DDBJ databases">
        <authorList>
            <person name="Feng X."/>
        </authorList>
    </citation>
    <scope>NUCLEOTIDE SEQUENCE [LARGE SCALE GENOMIC DNA]</scope>
    <source>
        <strain evidence="1 2">JCM31066</strain>
    </source>
</reference>
<dbReference type="Proteomes" id="UP000546464">
    <property type="component" value="Unassembled WGS sequence"/>
</dbReference>
<comment type="caution">
    <text evidence="1">The sequence shown here is derived from an EMBL/GenBank/DDBJ whole genome shotgun (WGS) entry which is preliminary data.</text>
</comment>